<feature type="signal peptide" evidence="1">
    <location>
        <begin position="1"/>
        <end position="21"/>
    </location>
</feature>
<dbReference type="AlphaFoldDB" id="A0A3D9L568"/>
<organism evidence="2 3">
    <name type="scientific">Marinoscillum furvescens DSM 4134</name>
    <dbReference type="NCBI Taxonomy" id="1122208"/>
    <lineage>
        <taxon>Bacteria</taxon>
        <taxon>Pseudomonadati</taxon>
        <taxon>Bacteroidota</taxon>
        <taxon>Cytophagia</taxon>
        <taxon>Cytophagales</taxon>
        <taxon>Reichenbachiellaceae</taxon>
        <taxon>Marinoscillum</taxon>
    </lineage>
</organism>
<feature type="chain" id="PRO_5017671790" description="Outer membrane protein with beta-barrel domain" evidence="1">
    <location>
        <begin position="22"/>
        <end position="186"/>
    </location>
</feature>
<evidence type="ECO:0008006" key="4">
    <source>
        <dbReference type="Google" id="ProtNLM"/>
    </source>
</evidence>
<protein>
    <recommendedName>
        <fullName evidence="4">Outer membrane protein with beta-barrel domain</fullName>
    </recommendedName>
</protein>
<reference evidence="2 3" key="1">
    <citation type="submission" date="2018-07" db="EMBL/GenBank/DDBJ databases">
        <title>Genomic Encyclopedia of Type Strains, Phase IV (KMG-IV): sequencing the most valuable type-strain genomes for metagenomic binning, comparative biology and taxonomic classification.</title>
        <authorList>
            <person name="Goeker M."/>
        </authorList>
    </citation>
    <scope>NUCLEOTIDE SEQUENCE [LARGE SCALE GENOMIC DNA]</scope>
    <source>
        <strain evidence="2 3">DSM 4134</strain>
    </source>
</reference>
<sequence length="186" mass="20538">MKVKLVAAFVLCLVCFLDASAQYRQSKRRPSASNGGLSDRIYFGGGGGFSGGTQFLNVSVSPLVGYKFTEKFSGGVQLVYQYVKFGDVSANNYGGGPFVRYNFAQKLFGYTQYEYLNYGMTTGAMSNSNERLDFTSWFVGLGYTEPISDRVAFNITALYNLLYRDGSNSPYRSPLQFRVGIVAGLF</sequence>
<evidence type="ECO:0000313" key="3">
    <source>
        <dbReference type="Proteomes" id="UP000256779"/>
    </source>
</evidence>
<accession>A0A3D9L568</accession>
<comment type="caution">
    <text evidence="2">The sequence shown here is derived from an EMBL/GenBank/DDBJ whole genome shotgun (WGS) entry which is preliminary data.</text>
</comment>
<evidence type="ECO:0000256" key="1">
    <source>
        <dbReference type="SAM" id="SignalP"/>
    </source>
</evidence>
<keyword evidence="1" id="KW-0732">Signal</keyword>
<keyword evidence="3" id="KW-1185">Reference proteome</keyword>
<dbReference type="EMBL" id="QREG01000008">
    <property type="protein sequence ID" value="RED99465.1"/>
    <property type="molecule type" value="Genomic_DNA"/>
</dbReference>
<dbReference type="OrthoDB" id="1098580at2"/>
<name>A0A3D9L568_MARFU</name>
<proteinExistence type="predicted"/>
<dbReference type="RefSeq" id="WP_115867997.1">
    <property type="nucleotide sequence ID" value="NZ_QREG01000008.1"/>
</dbReference>
<gene>
    <name evidence="2" type="ORF">C7460_10881</name>
</gene>
<dbReference type="Proteomes" id="UP000256779">
    <property type="component" value="Unassembled WGS sequence"/>
</dbReference>
<evidence type="ECO:0000313" key="2">
    <source>
        <dbReference type="EMBL" id="RED99465.1"/>
    </source>
</evidence>